<dbReference type="Proteomes" id="UP000675881">
    <property type="component" value="Chromosome 6"/>
</dbReference>
<organism evidence="1 2">
    <name type="scientific">Lepeophtheirus salmonis</name>
    <name type="common">Salmon louse</name>
    <name type="synonym">Caligus salmonis</name>
    <dbReference type="NCBI Taxonomy" id="72036"/>
    <lineage>
        <taxon>Eukaryota</taxon>
        <taxon>Metazoa</taxon>
        <taxon>Ecdysozoa</taxon>
        <taxon>Arthropoda</taxon>
        <taxon>Crustacea</taxon>
        <taxon>Multicrustacea</taxon>
        <taxon>Hexanauplia</taxon>
        <taxon>Copepoda</taxon>
        <taxon>Siphonostomatoida</taxon>
        <taxon>Caligidae</taxon>
        <taxon>Lepeophtheirus</taxon>
    </lineage>
</organism>
<proteinExistence type="predicted"/>
<accession>A0A7R8CYB3</accession>
<dbReference type="EMBL" id="HG994585">
    <property type="protein sequence ID" value="CAF2967496.1"/>
    <property type="molecule type" value="Genomic_DNA"/>
</dbReference>
<sequence>MSPEMGKDKMEAAIRPLPNQTDNVLKKTFIRKFRQNAFKKVFSILEEALKLARVSVAFSTVDLYFFSPSILQREVAGTSIAKEVAFPIAVSIPGRRHHRSHSKYGRKSTDGASPVARRFVITEPNISIAKFGQKEVSGSLHRVQGDQSRRWKSKRYVERTLMNGQQHNVRVEWTKYHDNRVTFFSAAKTFTVDKQNNRDVCLEDTEVNSKGFWNAVSTVEHVVG</sequence>
<evidence type="ECO:0000313" key="2">
    <source>
        <dbReference type="Proteomes" id="UP000675881"/>
    </source>
</evidence>
<keyword evidence="2" id="KW-1185">Reference proteome</keyword>
<name>A0A7R8CYB3_LEPSM</name>
<gene>
    <name evidence="1" type="ORF">LSAA_11332</name>
</gene>
<reference evidence="1" key="1">
    <citation type="submission" date="2021-02" db="EMBL/GenBank/DDBJ databases">
        <authorList>
            <person name="Bekaert M."/>
        </authorList>
    </citation>
    <scope>NUCLEOTIDE SEQUENCE</scope>
    <source>
        <strain evidence="1">IoA-00</strain>
    </source>
</reference>
<protein>
    <submittedName>
        <fullName evidence="1">(salmon louse) hypothetical protein</fullName>
    </submittedName>
</protein>
<evidence type="ECO:0000313" key="1">
    <source>
        <dbReference type="EMBL" id="CAF2967496.1"/>
    </source>
</evidence>
<dbReference type="AlphaFoldDB" id="A0A7R8CYB3"/>